<gene>
    <name evidence="4" type="ORF">LOD99_9115</name>
</gene>
<dbReference type="SUPFAM" id="SSF54928">
    <property type="entry name" value="RNA-binding domain, RBD"/>
    <property type="match status" value="1"/>
</dbReference>
<dbReference type="Proteomes" id="UP001165289">
    <property type="component" value="Unassembled WGS sequence"/>
</dbReference>
<dbReference type="SUPFAM" id="SSF52047">
    <property type="entry name" value="RNI-like"/>
    <property type="match status" value="1"/>
</dbReference>
<dbReference type="AlphaFoldDB" id="A0AAV7JDR1"/>
<organism evidence="4 5">
    <name type="scientific">Oopsacas minuta</name>
    <dbReference type="NCBI Taxonomy" id="111878"/>
    <lineage>
        <taxon>Eukaryota</taxon>
        <taxon>Metazoa</taxon>
        <taxon>Porifera</taxon>
        <taxon>Hexactinellida</taxon>
        <taxon>Hexasterophora</taxon>
        <taxon>Lyssacinosida</taxon>
        <taxon>Leucopsacidae</taxon>
        <taxon>Oopsacas</taxon>
    </lineage>
</organism>
<keyword evidence="5" id="KW-1185">Reference proteome</keyword>
<dbReference type="Gene3D" id="3.80.10.10">
    <property type="entry name" value="Ribonuclease Inhibitor"/>
    <property type="match status" value="2"/>
</dbReference>
<dbReference type="SMART" id="SM00367">
    <property type="entry name" value="LRR_CC"/>
    <property type="match status" value="6"/>
</dbReference>
<dbReference type="CDD" id="cd00590">
    <property type="entry name" value="RRM_SF"/>
    <property type="match status" value="1"/>
</dbReference>
<name>A0AAV7JDR1_9METZ</name>
<dbReference type="Gene3D" id="3.30.70.330">
    <property type="match status" value="1"/>
</dbReference>
<dbReference type="InterPro" id="IPR000504">
    <property type="entry name" value="RRM_dom"/>
</dbReference>
<comment type="caution">
    <text evidence="4">The sequence shown here is derived from an EMBL/GenBank/DDBJ whole genome shotgun (WGS) entry which is preliminary data.</text>
</comment>
<dbReference type="GO" id="GO:0019005">
    <property type="term" value="C:SCF ubiquitin ligase complex"/>
    <property type="evidence" value="ECO:0007669"/>
    <property type="project" value="TreeGrafter"/>
</dbReference>
<evidence type="ECO:0000256" key="2">
    <source>
        <dbReference type="PROSITE-ProRule" id="PRU00176"/>
    </source>
</evidence>
<evidence type="ECO:0000313" key="5">
    <source>
        <dbReference type="Proteomes" id="UP001165289"/>
    </source>
</evidence>
<dbReference type="PANTHER" id="PTHR13318">
    <property type="entry name" value="PARTNER OF PAIRED, ISOFORM B-RELATED"/>
    <property type="match status" value="1"/>
</dbReference>
<dbReference type="EMBL" id="JAKMXF010000350">
    <property type="protein sequence ID" value="KAI6646923.1"/>
    <property type="molecule type" value="Genomic_DNA"/>
</dbReference>
<reference evidence="4 5" key="1">
    <citation type="journal article" date="2023" name="BMC Biol.">
        <title>The compact genome of the sponge Oopsacas minuta (Hexactinellida) is lacking key metazoan core genes.</title>
        <authorList>
            <person name="Santini S."/>
            <person name="Schenkelaars Q."/>
            <person name="Jourda C."/>
            <person name="Duchesne M."/>
            <person name="Belahbib H."/>
            <person name="Rocher C."/>
            <person name="Selva M."/>
            <person name="Riesgo A."/>
            <person name="Vervoort M."/>
            <person name="Leys S.P."/>
            <person name="Kodjabachian L."/>
            <person name="Le Bivic A."/>
            <person name="Borchiellini C."/>
            <person name="Claverie J.M."/>
            <person name="Renard E."/>
        </authorList>
    </citation>
    <scope>NUCLEOTIDE SEQUENCE [LARGE SCALE GENOMIC DNA]</scope>
    <source>
        <strain evidence="4">SPO-2</strain>
    </source>
</reference>
<dbReference type="InterPro" id="IPR032675">
    <property type="entry name" value="LRR_dom_sf"/>
</dbReference>
<dbReference type="SUPFAM" id="SSF81383">
    <property type="entry name" value="F-box domain"/>
    <property type="match status" value="1"/>
</dbReference>
<proteinExistence type="predicted"/>
<dbReference type="SMART" id="SM00360">
    <property type="entry name" value="RRM"/>
    <property type="match status" value="1"/>
</dbReference>
<dbReference type="PANTHER" id="PTHR13318:SF247">
    <property type="entry name" value="GH16156P"/>
    <property type="match status" value="1"/>
</dbReference>
<keyword evidence="1" id="KW-0833">Ubl conjugation pathway</keyword>
<dbReference type="Pfam" id="PF00076">
    <property type="entry name" value="RRM_1"/>
    <property type="match status" value="1"/>
</dbReference>
<evidence type="ECO:0000313" key="4">
    <source>
        <dbReference type="EMBL" id="KAI6646923.1"/>
    </source>
</evidence>
<dbReference type="InterPro" id="IPR035979">
    <property type="entry name" value="RBD_domain_sf"/>
</dbReference>
<feature type="domain" description="RRM" evidence="3">
    <location>
        <begin position="9"/>
        <end position="90"/>
    </location>
</feature>
<dbReference type="InterPro" id="IPR036047">
    <property type="entry name" value="F-box-like_dom_sf"/>
</dbReference>
<keyword evidence="2" id="KW-0694">RNA-binding</keyword>
<dbReference type="PROSITE" id="PS50102">
    <property type="entry name" value="RRM"/>
    <property type="match status" value="1"/>
</dbReference>
<accession>A0AAV7JDR1</accession>
<dbReference type="GO" id="GO:0003723">
    <property type="term" value="F:RNA binding"/>
    <property type="evidence" value="ECO:0007669"/>
    <property type="project" value="UniProtKB-UniRule"/>
</dbReference>
<dbReference type="InterPro" id="IPR012677">
    <property type="entry name" value="Nucleotide-bd_a/b_plait_sf"/>
</dbReference>
<evidence type="ECO:0000259" key="3">
    <source>
        <dbReference type="PROSITE" id="PS50102"/>
    </source>
</evidence>
<dbReference type="InterPro" id="IPR006553">
    <property type="entry name" value="Leu-rich_rpt_Cys-con_subtyp"/>
</dbReference>
<evidence type="ECO:0000256" key="1">
    <source>
        <dbReference type="ARBA" id="ARBA00022786"/>
    </source>
</evidence>
<dbReference type="GO" id="GO:0031146">
    <property type="term" value="P:SCF-dependent proteasomal ubiquitin-dependent protein catabolic process"/>
    <property type="evidence" value="ECO:0007669"/>
    <property type="project" value="TreeGrafter"/>
</dbReference>
<sequence length="664" mass="73733">MSTKISKNYKLFVSNVPFSSGYQEVHDIFAKFGPIKNCVLPSKRGPRGNRESSGTAIVTFYDNQSMRLALARNSKLTMDGRALHIQLSLPKRTKIPSVSSDDSLLQLEPLYYPDTHTSNHHVTTIPTIAWLHILSLLDISALCRMDSTCRFLHSVCRQYWYLKKSISFKNVFCIWRFTSSTIGLTNELLAILLSRTGPSLLSLDVSGSARLLTPGSLQIISHYAPQLTTLDLSGITLSLEPVQKYFSCCTNLRNLSLVGCTGLSEKILWWIIKAKGDLIYLNISESKRVSGNCLRMLNGSLLHFNACGCSRLSPLGVSYLCSTSPALLSLNLEHCYSLTSQSLRDISQCINLISLQFPSTIKTHENIASLPFQLELCNIHNLKCLDLSHQLQLTDSFLLTLVNIPLLSSLKIPGCYLVTDIGISHLNNCPLLTTLDISYLNLITDTGLVTLHINLHSLTARMCMEISNLALSSILESSTSLVYMDVSGCIQVTSGCFPSLAAHLQRDLLHTSPYWGFGGTSVTEEDVHNFFEETGVRLSLQDSSNSSLAYRIDTDIFIPAPPVTDYTADDTQQAELIEVTKCISEDDPTPLPPVLPPTNTITIPSEENWDDDCAPHFFSDNIVYSTATQLNVMSEQYDENLGDQLINHLVSDDVTYREDMFELS</sequence>
<protein>
    <submittedName>
        <fullName evidence="4">RNA-binding protein EEED8.10</fullName>
    </submittedName>
</protein>